<keyword evidence="3" id="KW-1185">Reference proteome</keyword>
<proteinExistence type="predicted"/>
<evidence type="ECO:0000256" key="1">
    <source>
        <dbReference type="SAM" id="Phobius"/>
    </source>
</evidence>
<dbReference type="Proteomes" id="UP000028868">
    <property type="component" value="Unassembled WGS sequence"/>
</dbReference>
<evidence type="ECO:0000313" key="3">
    <source>
        <dbReference type="Proteomes" id="UP000028868"/>
    </source>
</evidence>
<keyword evidence="1" id="KW-0812">Transmembrane</keyword>
<comment type="caution">
    <text evidence="2">The sequence shown here is derived from an EMBL/GenBank/DDBJ whole genome shotgun (WGS) entry which is preliminary data.</text>
</comment>
<sequence>MLSIIGLFAFFFSVETIGSDLFTSFVSNNNSTFIQFSVGLLILVLLGFSFFLTSFQNKKYEGNIFKSNFWRSAPFIFVIAETLLIVLFIVFGVTGDLFVWVENQRWIIYLFMTSFILILYLAVVSIVARFNESSQSILKVSFYGSFLFLIISILMM</sequence>
<evidence type="ECO:0000313" key="2">
    <source>
        <dbReference type="EMBL" id="CDQ23690.1"/>
    </source>
</evidence>
<accession>A0A024P4B3</accession>
<name>A0A024P4B3_9BACI</name>
<keyword evidence="1" id="KW-1133">Transmembrane helix</keyword>
<feature type="transmembrane region" description="Helical" evidence="1">
    <location>
        <begin position="137"/>
        <end position="155"/>
    </location>
</feature>
<dbReference type="AlphaFoldDB" id="A0A024P4B3"/>
<keyword evidence="1" id="KW-0472">Membrane</keyword>
<feature type="transmembrane region" description="Helical" evidence="1">
    <location>
        <begin position="32"/>
        <end position="52"/>
    </location>
</feature>
<dbReference type="EMBL" id="CCDI010000002">
    <property type="protein sequence ID" value="CDQ23690.1"/>
    <property type="molecule type" value="Genomic_DNA"/>
</dbReference>
<reference evidence="3" key="1">
    <citation type="submission" date="2014-03" db="EMBL/GenBank/DDBJ databases">
        <authorList>
            <person name="Urmite Genomes U."/>
        </authorList>
    </citation>
    <scope>NUCLEOTIDE SEQUENCE [LARGE SCALE GENOMIC DNA]</scope>
    <source>
        <strain evidence="3">HD-03</strain>
    </source>
</reference>
<reference evidence="2 3" key="2">
    <citation type="submission" date="2014-05" db="EMBL/GenBank/DDBJ databases">
        <title>Draft genome sequence of Halobacillus karajensis HK-03.</title>
        <authorList>
            <person name="Khelaifia S."/>
            <person name="Croce O."/>
            <person name="Lagier J.C."/>
            <person name="Raoult D."/>
        </authorList>
    </citation>
    <scope>NUCLEOTIDE SEQUENCE [LARGE SCALE GENOMIC DNA]</scope>
    <source>
        <strain evidence="2 3">HD-03</strain>
    </source>
</reference>
<organism evidence="2 3">
    <name type="scientific">Halobacillus karajensis</name>
    <dbReference type="NCBI Taxonomy" id="195088"/>
    <lineage>
        <taxon>Bacteria</taxon>
        <taxon>Bacillati</taxon>
        <taxon>Bacillota</taxon>
        <taxon>Bacilli</taxon>
        <taxon>Bacillales</taxon>
        <taxon>Bacillaceae</taxon>
        <taxon>Halobacillus</taxon>
    </lineage>
</organism>
<feature type="transmembrane region" description="Helical" evidence="1">
    <location>
        <begin position="106"/>
        <end position="130"/>
    </location>
</feature>
<feature type="transmembrane region" description="Helical" evidence="1">
    <location>
        <begin position="73"/>
        <end position="94"/>
    </location>
</feature>
<protein>
    <submittedName>
        <fullName evidence="2">Uncharacterized protein</fullName>
    </submittedName>
</protein>
<gene>
    <name evidence="2" type="ORF">BN983_01941</name>
</gene>